<proteinExistence type="predicted"/>
<reference evidence="1" key="1">
    <citation type="submission" date="2021-03" db="EMBL/GenBank/DDBJ databases">
        <authorList>
            <consortium name="DOE Joint Genome Institute"/>
            <person name="Ahrendt S."/>
            <person name="Looney B.P."/>
            <person name="Miyauchi S."/>
            <person name="Morin E."/>
            <person name="Drula E."/>
            <person name="Courty P.E."/>
            <person name="Chicoki N."/>
            <person name="Fauchery L."/>
            <person name="Kohler A."/>
            <person name="Kuo A."/>
            <person name="Labutti K."/>
            <person name="Pangilinan J."/>
            <person name="Lipzen A."/>
            <person name="Riley R."/>
            <person name="Andreopoulos W."/>
            <person name="He G."/>
            <person name="Johnson J."/>
            <person name="Barry K.W."/>
            <person name="Grigoriev I.V."/>
            <person name="Nagy L."/>
            <person name="Hibbett D."/>
            <person name="Henrissat B."/>
            <person name="Matheny P.B."/>
            <person name="Labbe J."/>
            <person name="Martin F."/>
        </authorList>
    </citation>
    <scope>NUCLEOTIDE SEQUENCE</scope>
    <source>
        <strain evidence="1">HHB10654</strain>
    </source>
</reference>
<gene>
    <name evidence="1" type="ORF">BV25DRAFT_1921465</name>
</gene>
<protein>
    <submittedName>
        <fullName evidence="1">Uncharacterized protein</fullName>
    </submittedName>
</protein>
<evidence type="ECO:0000313" key="1">
    <source>
        <dbReference type="EMBL" id="KAI0055841.1"/>
    </source>
</evidence>
<sequence length="466" mass="52335">MKLTDKWKTNDDGDISVSVEAVVQVLRIFLGSQDGSDEPFYLDATVIKDLLEVANDRPEQLLSSSEFLAIVLKHKMIDQDGVRAHVPFRTAKNAKNETDAAESYFSSFIELTMAHLAEIDELLQERKRSATTLAGEMQGFVKSFTNSQALLDGEVTRLKGSIEAFKQSAAASSRARDQRVRDLESRVDYIADIIDDRWPGQLQELKLELNKLRGSATRFRAFETSHAPQIETIQDELRSLKTLCLSIQDRLTDMDSAMAFYAERAEDKIEATVHSNPSYSIAKSLQHESEAFTTPTQPRARITHSDSIQQMLDVEEGSDEGISTASEESIAEVQSEDVVCISSPITPDSDPDNVMVSRIQRREGSSRWTALRKAGQRLQHALHWPSLSQEIATDKSEETLVNREAPQSAGVPINEEAASELNYHFLDFLWLDDVIDTVEGIFWFNWAELVILKLPEYDSLAVYGMI</sequence>
<dbReference type="Proteomes" id="UP000814140">
    <property type="component" value="Unassembled WGS sequence"/>
</dbReference>
<organism evidence="1 2">
    <name type="scientific">Artomyces pyxidatus</name>
    <dbReference type="NCBI Taxonomy" id="48021"/>
    <lineage>
        <taxon>Eukaryota</taxon>
        <taxon>Fungi</taxon>
        <taxon>Dikarya</taxon>
        <taxon>Basidiomycota</taxon>
        <taxon>Agaricomycotina</taxon>
        <taxon>Agaricomycetes</taxon>
        <taxon>Russulales</taxon>
        <taxon>Auriscalpiaceae</taxon>
        <taxon>Artomyces</taxon>
    </lineage>
</organism>
<accession>A0ACB8SIZ7</accession>
<evidence type="ECO:0000313" key="2">
    <source>
        <dbReference type="Proteomes" id="UP000814140"/>
    </source>
</evidence>
<keyword evidence="2" id="KW-1185">Reference proteome</keyword>
<dbReference type="EMBL" id="MU277277">
    <property type="protein sequence ID" value="KAI0055841.1"/>
    <property type="molecule type" value="Genomic_DNA"/>
</dbReference>
<name>A0ACB8SIZ7_9AGAM</name>
<reference evidence="1" key="2">
    <citation type="journal article" date="2022" name="New Phytol.">
        <title>Evolutionary transition to the ectomycorrhizal habit in the genomes of a hyperdiverse lineage of mushroom-forming fungi.</title>
        <authorList>
            <person name="Looney B."/>
            <person name="Miyauchi S."/>
            <person name="Morin E."/>
            <person name="Drula E."/>
            <person name="Courty P.E."/>
            <person name="Kohler A."/>
            <person name="Kuo A."/>
            <person name="LaButti K."/>
            <person name="Pangilinan J."/>
            <person name="Lipzen A."/>
            <person name="Riley R."/>
            <person name="Andreopoulos W."/>
            <person name="He G."/>
            <person name="Johnson J."/>
            <person name="Nolan M."/>
            <person name="Tritt A."/>
            <person name="Barry K.W."/>
            <person name="Grigoriev I.V."/>
            <person name="Nagy L.G."/>
            <person name="Hibbett D."/>
            <person name="Henrissat B."/>
            <person name="Matheny P.B."/>
            <person name="Labbe J."/>
            <person name="Martin F.M."/>
        </authorList>
    </citation>
    <scope>NUCLEOTIDE SEQUENCE</scope>
    <source>
        <strain evidence="1">HHB10654</strain>
    </source>
</reference>
<comment type="caution">
    <text evidence="1">The sequence shown here is derived from an EMBL/GenBank/DDBJ whole genome shotgun (WGS) entry which is preliminary data.</text>
</comment>